<keyword evidence="1" id="KW-0472">Membrane</keyword>
<dbReference type="PANTHER" id="PTHR39198">
    <property type="entry name" value="HYPOTHETICAL MEMBRANE PROTEIN, CONSERVED"/>
    <property type="match status" value="1"/>
</dbReference>
<feature type="transmembrane region" description="Helical" evidence="1">
    <location>
        <begin position="261"/>
        <end position="281"/>
    </location>
</feature>
<dbReference type="InterPro" id="IPR018905">
    <property type="entry name" value="A-galactase_NEW3"/>
</dbReference>
<accession>A0ABU7RE57</accession>
<dbReference type="RefSeq" id="WP_330973693.1">
    <property type="nucleotide sequence ID" value="NZ_JAZGLY010000002.1"/>
</dbReference>
<dbReference type="Proteomes" id="UP001357452">
    <property type="component" value="Unassembled WGS sequence"/>
</dbReference>
<comment type="caution">
    <text evidence="4">The sequence shown here is derived from an EMBL/GenBank/DDBJ whole genome shotgun (WGS) entry which is preliminary data.</text>
</comment>
<name>A0ABU7RE57_9BACT</name>
<evidence type="ECO:0000259" key="3">
    <source>
        <dbReference type="Pfam" id="PF10633"/>
    </source>
</evidence>
<feature type="signal peptide" evidence="2">
    <location>
        <begin position="1"/>
        <end position="34"/>
    </location>
</feature>
<reference evidence="4 5" key="1">
    <citation type="submission" date="2024-01" db="EMBL/GenBank/DDBJ databases">
        <title>Niabella digestum sp. nov., isolated from waste digestion system.</title>
        <authorList>
            <person name="Zhang L."/>
        </authorList>
    </citation>
    <scope>NUCLEOTIDE SEQUENCE [LARGE SCALE GENOMIC DNA]</scope>
    <source>
        <strain evidence="4 5">A18</strain>
    </source>
</reference>
<proteinExistence type="predicted"/>
<feature type="domain" description="Alpha-galactosidase NEW3" evidence="3">
    <location>
        <begin position="168"/>
        <end position="242"/>
    </location>
</feature>
<feature type="chain" id="PRO_5045137296" evidence="2">
    <location>
        <begin position="35"/>
        <end position="287"/>
    </location>
</feature>
<organism evidence="4 5">
    <name type="scientific">Niabella digestorum</name>
    <dbReference type="NCBI Taxonomy" id="3117701"/>
    <lineage>
        <taxon>Bacteria</taxon>
        <taxon>Pseudomonadati</taxon>
        <taxon>Bacteroidota</taxon>
        <taxon>Chitinophagia</taxon>
        <taxon>Chitinophagales</taxon>
        <taxon>Chitinophagaceae</taxon>
        <taxon>Niabella</taxon>
    </lineage>
</organism>
<dbReference type="Pfam" id="PF10633">
    <property type="entry name" value="NPCBM_assoc"/>
    <property type="match status" value="1"/>
</dbReference>
<evidence type="ECO:0000313" key="5">
    <source>
        <dbReference type="Proteomes" id="UP001357452"/>
    </source>
</evidence>
<keyword evidence="1" id="KW-0812">Transmembrane</keyword>
<dbReference type="Gene3D" id="2.60.40.10">
    <property type="entry name" value="Immunoglobulins"/>
    <property type="match status" value="1"/>
</dbReference>
<keyword evidence="1" id="KW-1133">Transmembrane helix</keyword>
<evidence type="ECO:0000256" key="1">
    <source>
        <dbReference type="SAM" id="Phobius"/>
    </source>
</evidence>
<gene>
    <name evidence="4" type="ORF">V2H41_03270</name>
</gene>
<dbReference type="PANTHER" id="PTHR39198:SF1">
    <property type="entry name" value="ALPHA-GALACTOSIDASE NEW3 DOMAIN-CONTAINING PROTEIN"/>
    <property type="match status" value="1"/>
</dbReference>
<evidence type="ECO:0000256" key="2">
    <source>
        <dbReference type="SAM" id="SignalP"/>
    </source>
</evidence>
<evidence type="ECO:0000313" key="4">
    <source>
        <dbReference type="EMBL" id="MEE6186283.1"/>
    </source>
</evidence>
<keyword evidence="2" id="KW-0732">Signal</keyword>
<dbReference type="EMBL" id="JAZGLY010000002">
    <property type="protein sequence ID" value="MEE6186283.1"/>
    <property type="molecule type" value="Genomic_DNA"/>
</dbReference>
<protein>
    <submittedName>
        <fullName evidence="4">NEW3 domain-containing protein</fullName>
    </submittedName>
</protein>
<keyword evidence="5" id="KW-1185">Reference proteome</keyword>
<sequence>MLTEALLGRARNWRPNLLFVTSFALLILSFTVHAQTNNSEADGKSSFTARLMNIEAAANETFRYNASLHNGAKEARIYELKADLPIGWMIAYKVEGSQVTSLNLESGKTQDISIEINATSSAKPDKYKIPIRAISAVDTLVLNLEAVVKGSYALELTTPSGRLSDEITSGKVKEIQLTVKNTGTLPLTDVELSAQNPSRWETTFEPSKIKEIEPGKSVDVTASLKVPDKTIAGDYVTTITAKNSNSTSQLSFRMTVKTSLLSGWIGVLVILAAIGLVYYLIRKYGRR</sequence>
<dbReference type="InterPro" id="IPR013783">
    <property type="entry name" value="Ig-like_fold"/>
</dbReference>